<dbReference type="PANTHER" id="PTHR23150:SF19">
    <property type="entry name" value="FORMYLGLYCINE-GENERATING ENZYME"/>
    <property type="match status" value="1"/>
</dbReference>
<evidence type="ECO:0000313" key="3">
    <source>
        <dbReference type="EMBL" id="NEN24230.1"/>
    </source>
</evidence>
<keyword evidence="1" id="KW-0732">Signal</keyword>
<dbReference type="SUPFAM" id="SSF56436">
    <property type="entry name" value="C-type lectin-like"/>
    <property type="match status" value="1"/>
</dbReference>
<dbReference type="EMBL" id="JAAGVY010000022">
    <property type="protein sequence ID" value="NEN24230.1"/>
    <property type="molecule type" value="Genomic_DNA"/>
</dbReference>
<protein>
    <submittedName>
        <fullName evidence="3">Formylglycine-generating enzyme family protein</fullName>
    </submittedName>
</protein>
<comment type="caution">
    <text evidence="3">The sequence shown here is derived from an EMBL/GenBank/DDBJ whole genome shotgun (WGS) entry which is preliminary data.</text>
</comment>
<dbReference type="InterPro" id="IPR042095">
    <property type="entry name" value="SUMF_sf"/>
</dbReference>
<evidence type="ECO:0000259" key="2">
    <source>
        <dbReference type="Pfam" id="PF03781"/>
    </source>
</evidence>
<name>A0A7K3WRC9_9FLAO</name>
<feature type="signal peptide" evidence="1">
    <location>
        <begin position="1"/>
        <end position="17"/>
    </location>
</feature>
<dbReference type="PANTHER" id="PTHR23150">
    <property type="entry name" value="SULFATASE MODIFYING FACTOR 1, 2"/>
    <property type="match status" value="1"/>
</dbReference>
<dbReference type="AlphaFoldDB" id="A0A7K3WRC9"/>
<evidence type="ECO:0000313" key="4">
    <source>
        <dbReference type="Proteomes" id="UP000486602"/>
    </source>
</evidence>
<dbReference type="InterPro" id="IPR051043">
    <property type="entry name" value="Sulfatase_Mod_Factor_Kinase"/>
</dbReference>
<sequence>MKVKILFLLFILTTSCATPTNKTGEKELWATNNQDQKLDLIAKPPRGMVFVPGGKFILGSEDSEAQRTEGPAINAEVSGFYIDETEVTNAQFSSFVEATGYKTISERSIDWEDLKSQVPSGTPKPPDSLLTAGSLIFGPAPNVTNLYDISQWWAWKVGANWRHPQGPDTNIDGKENYPVVHIAFEDAQAYAKWAGKRLPTEAEWEYASRGGKGHKPFAWGEKLMPDGKYLANFFQGSFPDNNSANDGYAGAAPVKMYPPNSLGLYDMIGNVWEWTNDWYRPDSHKLANLVSAKGCFNPQGPKSSYDPIEPLVPKRVIKGGSFLCSDEYCSNYRPSARMATAIDSGQEHLGFRCVMDL</sequence>
<dbReference type="Pfam" id="PF03781">
    <property type="entry name" value="FGE-sulfatase"/>
    <property type="match status" value="1"/>
</dbReference>
<dbReference type="InterPro" id="IPR005532">
    <property type="entry name" value="SUMF_dom"/>
</dbReference>
<reference evidence="3 4" key="1">
    <citation type="submission" date="2020-02" db="EMBL/GenBank/DDBJ databases">
        <title>Out from the shadows clarifying the taxonomy of the family Cryomorphaceae and related taxa by utilizing the GTDB taxonomic framework.</title>
        <authorList>
            <person name="Bowman J.P."/>
        </authorList>
    </citation>
    <scope>NUCLEOTIDE SEQUENCE [LARGE SCALE GENOMIC DNA]</scope>
    <source>
        <strain evidence="3 4">QSSC 1-22</strain>
    </source>
</reference>
<proteinExistence type="predicted"/>
<evidence type="ECO:0000256" key="1">
    <source>
        <dbReference type="SAM" id="SignalP"/>
    </source>
</evidence>
<dbReference type="RefSeq" id="WP_163285625.1">
    <property type="nucleotide sequence ID" value="NZ_JAAGVY010000022.1"/>
</dbReference>
<dbReference type="Gene3D" id="3.90.1580.10">
    <property type="entry name" value="paralog of FGE (formylglycine-generating enzyme)"/>
    <property type="match status" value="1"/>
</dbReference>
<dbReference type="PROSITE" id="PS51257">
    <property type="entry name" value="PROKAR_LIPOPROTEIN"/>
    <property type="match status" value="1"/>
</dbReference>
<keyword evidence="4" id="KW-1185">Reference proteome</keyword>
<dbReference type="InterPro" id="IPR016187">
    <property type="entry name" value="CTDL_fold"/>
</dbReference>
<accession>A0A7K3WRC9</accession>
<feature type="domain" description="Sulfatase-modifying factor enzyme-like" evidence="2">
    <location>
        <begin position="46"/>
        <end position="354"/>
    </location>
</feature>
<organism evidence="3 4">
    <name type="scientific">Cryomorpha ignava</name>
    <dbReference type="NCBI Taxonomy" id="101383"/>
    <lineage>
        <taxon>Bacteria</taxon>
        <taxon>Pseudomonadati</taxon>
        <taxon>Bacteroidota</taxon>
        <taxon>Flavobacteriia</taxon>
        <taxon>Flavobacteriales</taxon>
        <taxon>Cryomorphaceae</taxon>
        <taxon>Cryomorpha</taxon>
    </lineage>
</organism>
<feature type="chain" id="PRO_5029490493" evidence="1">
    <location>
        <begin position="18"/>
        <end position="357"/>
    </location>
</feature>
<gene>
    <name evidence="3" type="ORF">G3O08_12025</name>
</gene>
<dbReference type="Proteomes" id="UP000486602">
    <property type="component" value="Unassembled WGS sequence"/>
</dbReference>
<dbReference type="GO" id="GO:0120147">
    <property type="term" value="F:formylglycine-generating oxidase activity"/>
    <property type="evidence" value="ECO:0007669"/>
    <property type="project" value="TreeGrafter"/>
</dbReference>